<dbReference type="Proteomes" id="UP001231124">
    <property type="component" value="Unassembled WGS sequence"/>
</dbReference>
<protein>
    <submittedName>
        <fullName evidence="1">Type VI secretion system protein ImpJ</fullName>
    </submittedName>
</protein>
<evidence type="ECO:0000313" key="1">
    <source>
        <dbReference type="EMBL" id="MDQ0446952.1"/>
    </source>
</evidence>
<keyword evidence="2" id="KW-1185">Reference proteome</keyword>
<dbReference type="PANTHER" id="PTHR35566">
    <property type="entry name" value="BLR3599 PROTEIN"/>
    <property type="match status" value="1"/>
</dbReference>
<proteinExistence type="predicted"/>
<accession>A0ABU0HYK7</accession>
<dbReference type="Pfam" id="PF05936">
    <property type="entry name" value="T6SS_VasE"/>
    <property type="match status" value="1"/>
</dbReference>
<dbReference type="NCBIfam" id="TIGR03353">
    <property type="entry name" value="VI_chp_4"/>
    <property type="match status" value="1"/>
</dbReference>
<dbReference type="EMBL" id="JAUSVP010000003">
    <property type="protein sequence ID" value="MDQ0446952.1"/>
    <property type="molecule type" value="Genomic_DNA"/>
</dbReference>
<organism evidence="1 2">
    <name type="scientific">Methylobacterium aerolatum</name>
    <dbReference type="NCBI Taxonomy" id="418708"/>
    <lineage>
        <taxon>Bacteria</taxon>
        <taxon>Pseudomonadati</taxon>
        <taxon>Pseudomonadota</taxon>
        <taxon>Alphaproteobacteria</taxon>
        <taxon>Hyphomicrobiales</taxon>
        <taxon>Methylobacteriaceae</taxon>
        <taxon>Methylobacterium</taxon>
    </lineage>
</organism>
<dbReference type="RefSeq" id="WP_307354060.1">
    <property type="nucleotide sequence ID" value="NZ_JAUSVP010000003.1"/>
</dbReference>
<gene>
    <name evidence="1" type="ORF">QO012_001443</name>
</gene>
<dbReference type="PANTHER" id="PTHR35566:SF1">
    <property type="entry name" value="TYPE VI SECRETION SYSTEM BASEPLATE COMPONENT TSSK1"/>
    <property type="match status" value="1"/>
</dbReference>
<name>A0ABU0HYK7_9HYPH</name>
<reference evidence="1 2" key="1">
    <citation type="submission" date="2023-07" db="EMBL/GenBank/DDBJ databases">
        <title>Genomic Encyclopedia of Type Strains, Phase IV (KMG-IV): sequencing the most valuable type-strain genomes for metagenomic binning, comparative biology and taxonomic classification.</title>
        <authorList>
            <person name="Goeker M."/>
        </authorList>
    </citation>
    <scope>NUCLEOTIDE SEQUENCE [LARGE SCALE GENOMIC DNA]</scope>
    <source>
        <strain evidence="1 2">DSM 19013</strain>
    </source>
</reference>
<dbReference type="InterPro" id="IPR010263">
    <property type="entry name" value="T6SS_TssK"/>
</dbReference>
<evidence type="ECO:0000313" key="2">
    <source>
        <dbReference type="Proteomes" id="UP001231124"/>
    </source>
</evidence>
<comment type="caution">
    <text evidence="1">The sequence shown here is derived from an EMBL/GenBank/DDBJ whole genome shotgun (WGS) entry which is preliminary data.</text>
</comment>
<sequence>MTLVSKPLWSEGMLVRPQHFQQYDRWIEHVVENRAAGLSPYGWGLRRLSLATDLLRLGQFVVHALTAVMPDGTVIDTDTGLAIEPRAVPAGTRHALVKVALGLRASGGAEAGSRYEAVTQAARDDTAPERQPVDLTVGRLAVRILFEGEAEDGLVVMPVARIAEVDAAGAAILDESYIPPCLDAQASPRLVRIVEEIRGLLRGRAETLAGQTIGGDAATESARLLDMIALTAINGQEALFSHCALTPGLHPEQVYRTAVALAGQLATFTEARRRTDEIPPYRHLDADLSFRPVLDQLRRLLAVVVSRNAVALPLEDRGHGMRLSAIADRSLFQDSRFVLIAMASLPTETLRQQLPVSLKAGSVEIIRDLVTLQLPGLHLRPLPVAPRELPFLQGAVYFEIERTGDIWRGLVRSAACAFHVSGDYPDLHLEFWAIRGKRP</sequence>